<reference evidence="2" key="2">
    <citation type="submission" date="2021-04" db="EMBL/GenBank/DDBJ databases">
        <authorList>
            <person name="Dong X."/>
        </authorList>
    </citation>
    <scope>NUCLEOTIDE SEQUENCE</scope>
    <source>
        <strain evidence="2">LLY</strain>
    </source>
</reference>
<organism evidence="2 3">
    <name type="scientific">Methanococcoides seepicolus</name>
    <dbReference type="NCBI Taxonomy" id="2828780"/>
    <lineage>
        <taxon>Archaea</taxon>
        <taxon>Methanobacteriati</taxon>
        <taxon>Methanobacteriota</taxon>
        <taxon>Stenosarchaea group</taxon>
        <taxon>Methanomicrobia</taxon>
        <taxon>Methanosarcinales</taxon>
        <taxon>Methanosarcinaceae</taxon>
        <taxon>Methanococcoides</taxon>
    </lineage>
</organism>
<evidence type="ECO:0000256" key="1">
    <source>
        <dbReference type="SAM" id="Phobius"/>
    </source>
</evidence>
<evidence type="ECO:0000313" key="2">
    <source>
        <dbReference type="EMBL" id="MCM1987856.1"/>
    </source>
</evidence>
<keyword evidence="1" id="KW-0472">Membrane</keyword>
<reference evidence="2" key="1">
    <citation type="journal article" date="2021" name="mSystems">
        <title>Bacteria and Archaea Synergistically Convert Glycine Betaine to Biogenic Methane in the Formosa Cold Seep of the South China Sea.</title>
        <authorList>
            <person name="Li L."/>
            <person name="Zhang W."/>
            <person name="Zhang S."/>
            <person name="Song L."/>
            <person name="Sun Q."/>
            <person name="Zhang H."/>
            <person name="Xiang H."/>
            <person name="Dong X."/>
        </authorList>
    </citation>
    <scope>NUCLEOTIDE SEQUENCE</scope>
    <source>
        <strain evidence="2">LLY</strain>
    </source>
</reference>
<keyword evidence="1" id="KW-1133">Transmembrane helix</keyword>
<evidence type="ECO:0000313" key="3">
    <source>
        <dbReference type="Proteomes" id="UP001056766"/>
    </source>
</evidence>
<dbReference type="EMBL" id="JAGSOI010000081">
    <property type="protein sequence ID" value="MCM1987856.1"/>
    <property type="molecule type" value="Genomic_DNA"/>
</dbReference>
<feature type="transmembrane region" description="Helical" evidence="1">
    <location>
        <begin position="377"/>
        <end position="396"/>
    </location>
</feature>
<gene>
    <name evidence="2" type="ORF">KDK67_12865</name>
</gene>
<sequence length="401" mass="44126">MCQNNSVKALLLVFFVLLSPASSIASADWGTVVATSETTGKVAISGDIIEFPITVQRGHNSSEKAWIGLSVSSAPENWDVGFYEENGQILFLNFPENENKKRNVILRVKTPSEANDGVYSVWVNFVPDEGDISIQEFVVKIDSDADINMQLYSAIPGLETSPAEPVEFIVTIENNYDHRIKVNLDVLEKSEDWDIQLLEIENKKYRITKQSLEKNSKQDFIVRVNPPIDTVDGSYTITVAVTPENGPQSAKETLELEINGNIETNEALVLIPEEVNLILSPGSDSEIYVTIKNTGIQQLENVELRMQDVSGISTDVRMFGAIDKLDSGESKEIPVQISVRADASSGSKDILMRAISDTTNSEDGTIAIVVERSESSGFFGVGLILISICVLGLIIYKFGRR</sequence>
<protein>
    <recommendedName>
        <fullName evidence="4">Alpha-galactosidase NEW3 domain-containing protein</fullName>
    </recommendedName>
</protein>
<proteinExistence type="predicted"/>
<dbReference type="PANTHER" id="PTHR39198:SF1">
    <property type="entry name" value="ALPHA-GALACTOSIDASE NEW3 DOMAIN-CONTAINING PROTEIN"/>
    <property type="match status" value="1"/>
</dbReference>
<accession>A0A9E4ZHR9</accession>
<keyword evidence="3" id="KW-1185">Reference proteome</keyword>
<comment type="caution">
    <text evidence="2">The sequence shown here is derived from an EMBL/GenBank/DDBJ whole genome shotgun (WGS) entry which is preliminary data.</text>
</comment>
<dbReference type="RefSeq" id="WP_250869216.1">
    <property type="nucleotide sequence ID" value="NZ_JAGSOI010000081.1"/>
</dbReference>
<name>A0A9E4ZHR9_9EURY</name>
<dbReference type="Proteomes" id="UP001056766">
    <property type="component" value="Unassembled WGS sequence"/>
</dbReference>
<dbReference type="AlphaFoldDB" id="A0A9E4ZHR9"/>
<dbReference type="PANTHER" id="PTHR39198">
    <property type="entry name" value="HYPOTHETICAL MEMBRANE PROTEIN, CONSERVED"/>
    <property type="match status" value="1"/>
</dbReference>
<evidence type="ECO:0008006" key="4">
    <source>
        <dbReference type="Google" id="ProtNLM"/>
    </source>
</evidence>
<keyword evidence="1" id="KW-0812">Transmembrane</keyword>